<organism evidence="1 2">
    <name type="scientific">Lindgomyces ingoldianus</name>
    <dbReference type="NCBI Taxonomy" id="673940"/>
    <lineage>
        <taxon>Eukaryota</taxon>
        <taxon>Fungi</taxon>
        <taxon>Dikarya</taxon>
        <taxon>Ascomycota</taxon>
        <taxon>Pezizomycotina</taxon>
        <taxon>Dothideomycetes</taxon>
        <taxon>Pleosporomycetidae</taxon>
        <taxon>Pleosporales</taxon>
        <taxon>Lindgomycetaceae</taxon>
        <taxon>Lindgomyces</taxon>
    </lineage>
</organism>
<protein>
    <submittedName>
        <fullName evidence="1">Uncharacterized protein</fullName>
    </submittedName>
</protein>
<reference evidence="1" key="1">
    <citation type="journal article" date="2020" name="Stud. Mycol.">
        <title>101 Dothideomycetes genomes: a test case for predicting lifestyles and emergence of pathogens.</title>
        <authorList>
            <person name="Haridas S."/>
            <person name="Albert R."/>
            <person name="Binder M."/>
            <person name="Bloem J."/>
            <person name="Labutti K."/>
            <person name="Salamov A."/>
            <person name="Andreopoulos B."/>
            <person name="Baker S."/>
            <person name="Barry K."/>
            <person name="Bills G."/>
            <person name="Bluhm B."/>
            <person name="Cannon C."/>
            <person name="Castanera R."/>
            <person name="Culley D."/>
            <person name="Daum C."/>
            <person name="Ezra D."/>
            <person name="Gonzalez J."/>
            <person name="Henrissat B."/>
            <person name="Kuo A."/>
            <person name="Liang C."/>
            <person name="Lipzen A."/>
            <person name="Lutzoni F."/>
            <person name="Magnuson J."/>
            <person name="Mondo S."/>
            <person name="Nolan M."/>
            <person name="Ohm R."/>
            <person name="Pangilinan J."/>
            <person name="Park H.-J."/>
            <person name="Ramirez L."/>
            <person name="Alfaro M."/>
            <person name="Sun H."/>
            <person name="Tritt A."/>
            <person name="Yoshinaga Y."/>
            <person name="Zwiers L.-H."/>
            <person name="Turgeon B."/>
            <person name="Goodwin S."/>
            <person name="Spatafora J."/>
            <person name="Crous P."/>
            <person name="Grigoriev I."/>
        </authorList>
    </citation>
    <scope>NUCLEOTIDE SEQUENCE</scope>
    <source>
        <strain evidence="1">ATCC 200398</strain>
    </source>
</reference>
<sequence length="192" mass="21499">MGCKAYGIYSHAFNQHGLIAVLSDNQGCPLGKYLESIKGKRDYLAITNHPRASHGRPRRGDAKSCGALSWWYARLFLVTDSAGGRGLFETCDSWVLLLLGKLVIAPHNEGTNIEWLSHEGKEKSQLRDSQLIFVQEKRIASLDRIPSQNSQSDMSSFLQSSKISCLPDLFTLSTQPSQIPSLKHTRNRLKER</sequence>
<evidence type="ECO:0000313" key="1">
    <source>
        <dbReference type="EMBL" id="KAF2475289.1"/>
    </source>
</evidence>
<name>A0ACB6R7Q6_9PLEO</name>
<proteinExistence type="predicted"/>
<accession>A0ACB6R7Q6</accession>
<keyword evidence="2" id="KW-1185">Reference proteome</keyword>
<dbReference type="EMBL" id="MU003496">
    <property type="protein sequence ID" value="KAF2475289.1"/>
    <property type="molecule type" value="Genomic_DNA"/>
</dbReference>
<comment type="caution">
    <text evidence="1">The sequence shown here is derived from an EMBL/GenBank/DDBJ whole genome shotgun (WGS) entry which is preliminary data.</text>
</comment>
<dbReference type="Proteomes" id="UP000799755">
    <property type="component" value="Unassembled WGS sequence"/>
</dbReference>
<evidence type="ECO:0000313" key="2">
    <source>
        <dbReference type="Proteomes" id="UP000799755"/>
    </source>
</evidence>
<gene>
    <name evidence="1" type="ORF">BDR25DRAFT_350679</name>
</gene>